<gene>
    <name evidence="2" type="ORF">D6858_03620</name>
</gene>
<sequence>MKPIMMILGPALLLSACGQKTAEAPDSTANSSQPAVQAMETMHDAVGGNGNAMPMNGANMAGMASGMGMITAVDPKGGTVTIKHGPIPTANWPAMTMMFNADPRMLEGMMPGDQVSFDLKLKDGGGEITAIRKQ</sequence>
<comment type="caution">
    <text evidence="2">The sequence shown here is derived from an EMBL/GenBank/DDBJ whole genome shotgun (WGS) entry which is preliminary data.</text>
</comment>
<dbReference type="AlphaFoldDB" id="A0A419R495"/>
<evidence type="ECO:0000313" key="3">
    <source>
        <dbReference type="Proteomes" id="UP000284322"/>
    </source>
</evidence>
<evidence type="ECO:0000256" key="1">
    <source>
        <dbReference type="SAM" id="SignalP"/>
    </source>
</evidence>
<dbReference type="Gene3D" id="2.40.50.320">
    <property type="entry name" value="Copper binding periplasmic protein CusF"/>
    <property type="match status" value="1"/>
</dbReference>
<proteinExistence type="predicted"/>
<dbReference type="InterPro" id="IPR042230">
    <property type="entry name" value="CusF_sf"/>
</dbReference>
<feature type="chain" id="PRO_5019471937" evidence="1">
    <location>
        <begin position="23"/>
        <end position="134"/>
    </location>
</feature>
<organism evidence="2 3">
    <name type="scientific">Tsuneonella suprasediminis</name>
    <dbReference type="NCBI Taxonomy" id="2306996"/>
    <lineage>
        <taxon>Bacteria</taxon>
        <taxon>Pseudomonadati</taxon>
        <taxon>Pseudomonadota</taxon>
        <taxon>Alphaproteobacteria</taxon>
        <taxon>Sphingomonadales</taxon>
        <taxon>Erythrobacteraceae</taxon>
        <taxon>Tsuneonella</taxon>
    </lineage>
</organism>
<feature type="signal peptide" evidence="1">
    <location>
        <begin position="1"/>
        <end position="22"/>
    </location>
</feature>
<dbReference type="Pfam" id="PF11604">
    <property type="entry name" value="CusF_Ec"/>
    <property type="match status" value="1"/>
</dbReference>
<keyword evidence="1" id="KW-0732">Signal</keyword>
<dbReference type="EMBL" id="RAHJ01000013">
    <property type="protein sequence ID" value="RJX69467.1"/>
    <property type="molecule type" value="Genomic_DNA"/>
</dbReference>
<evidence type="ECO:0000313" key="2">
    <source>
        <dbReference type="EMBL" id="RJX69467.1"/>
    </source>
</evidence>
<dbReference type="OrthoDB" id="5771277at2"/>
<dbReference type="PROSITE" id="PS51257">
    <property type="entry name" value="PROKAR_LIPOPROTEIN"/>
    <property type="match status" value="1"/>
</dbReference>
<dbReference type="RefSeq" id="WP_067737950.1">
    <property type="nucleotide sequence ID" value="NZ_RAHJ01000013.1"/>
</dbReference>
<dbReference type="InterPro" id="IPR021647">
    <property type="entry name" value="CusF_Ec"/>
</dbReference>
<dbReference type="Proteomes" id="UP000284322">
    <property type="component" value="Unassembled WGS sequence"/>
</dbReference>
<reference evidence="2 3" key="1">
    <citation type="submission" date="2018-09" db="EMBL/GenBank/DDBJ databases">
        <title>Altererythrobacter sp.Ery1 and Ery12, the genome sequencing of novel strains in genus Alterythrobacter.</title>
        <authorList>
            <person name="Cheng H."/>
            <person name="Wu Y.-H."/>
            <person name="Fang C."/>
            <person name="Xu X.-W."/>
        </authorList>
    </citation>
    <scope>NUCLEOTIDE SEQUENCE [LARGE SCALE GENOMIC DNA]</scope>
    <source>
        <strain evidence="2 3">Ery12</strain>
    </source>
</reference>
<protein>
    <submittedName>
        <fullName evidence="2">Copper-binding protein</fullName>
    </submittedName>
</protein>
<name>A0A419R495_9SPHN</name>
<keyword evidence="3" id="KW-1185">Reference proteome</keyword>
<accession>A0A419R495</accession>